<gene>
    <name evidence="2" type="ORF">PRZ48_006206</name>
</gene>
<comment type="caution">
    <text evidence="2">The sequence shown here is derived from an EMBL/GenBank/DDBJ whole genome shotgun (WGS) entry which is preliminary data.</text>
</comment>
<accession>A0ABR0ENG2</accession>
<feature type="compositionally biased region" description="Polar residues" evidence="1">
    <location>
        <begin position="167"/>
        <end position="176"/>
    </location>
</feature>
<feature type="region of interest" description="Disordered" evidence="1">
    <location>
        <begin position="432"/>
        <end position="451"/>
    </location>
</feature>
<organism evidence="2 3">
    <name type="scientific">Zasmidium cellare</name>
    <name type="common">Wine cellar mold</name>
    <name type="synonym">Racodium cellare</name>
    <dbReference type="NCBI Taxonomy" id="395010"/>
    <lineage>
        <taxon>Eukaryota</taxon>
        <taxon>Fungi</taxon>
        <taxon>Dikarya</taxon>
        <taxon>Ascomycota</taxon>
        <taxon>Pezizomycotina</taxon>
        <taxon>Dothideomycetes</taxon>
        <taxon>Dothideomycetidae</taxon>
        <taxon>Mycosphaerellales</taxon>
        <taxon>Mycosphaerellaceae</taxon>
        <taxon>Zasmidium</taxon>
    </lineage>
</organism>
<feature type="region of interest" description="Disordered" evidence="1">
    <location>
        <begin position="155"/>
        <end position="225"/>
    </location>
</feature>
<keyword evidence="3" id="KW-1185">Reference proteome</keyword>
<name>A0ABR0ENG2_ZASCE</name>
<dbReference type="Proteomes" id="UP001305779">
    <property type="component" value="Unassembled WGS sequence"/>
</dbReference>
<protein>
    <submittedName>
        <fullName evidence="2">Uncharacterized protein</fullName>
    </submittedName>
</protein>
<feature type="compositionally biased region" description="Basic residues" evidence="1">
    <location>
        <begin position="257"/>
        <end position="267"/>
    </location>
</feature>
<proteinExistence type="predicted"/>
<evidence type="ECO:0000313" key="3">
    <source>
        <dbReference type="Proteomes" id="UP001305779"/>
    </source>
</evidence>
<feature type="region of interest" description="Disordered" evidence="1">
    <location>
        <begin position="459"/>
        <end position="509"/>
    </location>
</feature>
<dbReference type="EMBL" id="JAXOVC010000004">
    <property type="protein sequence ID" value="KAK4502780.1"/>
    <property type="molecule type" value="Genomic_DNA"/>
</dbReference>
<feature type="region of interest" description="Disordered" evidence="1">
    <location>
        <begin position="248"/>
        <end position="273"/>
    </location>
</feature>
<sequence>MADQQATGGEDQSGLDGCPAGDVTQQWADWDGLYDPVKFGHPHEQAEEQVTEPFHWQLPNWARPGYQLYHYPGYGYFDHPLYTTQTPDGRTLVASYESAQRFSRPPVSAPSEPTPTRPRQEMVDVYYSDEFVEEVPQKLLIRFSNMASVAFLKTRKSGHGHDKQSERSVSPPSTIADSVMDGAIRGLENTTPTAPKKPRDISPSTTSDFTAFDTCSTSRSRSDTRTTDLTIPEKFEDISYVKDDIHIETQPHVEGGKRRRRRRRRGGAQRGKKELRLDLNVREAPTKDAVRAAIAWMKTNEDRHGDHTLPYGPNDLSNLDLEDIVDLYQAALAFGLQPWPRRLKLELNERITRTRLDFETFVKITRWLPMADSALARALNQVDYHMIRARYTLSEMEDFEMYISTPGNETLQARTHELRVVGQRLEEMNINLHRGDSNSHGVHKLQENKTPRKIEARNNCAEKPHGQQQDGISESPDRTPRNDRKRSRRKRRSEWKSSNGDAVPGANYA</sequence>
<reference evidence="2 3" key="1">
    <citation type="journal article" date="2023" name="G3 (Bethesda)">
        <title>A chromosome-level genome assembly of Zasmidium syzygii isolated from banana leaves.</title>
        <authorList>
            <person name="van Westerhoven A.C."/>
            <person name="Mehrabi R."/>
            <person name="Talebi R."/>
            <person name="Steentjes M.B.F."/>
            <person name="Corcolon B."/>
            <person name="Chong P.A."/>
            <person name="Kema G.H.J."/>
            <person name="Seidl M.F."/>
        </authorList>
    </citation>
    <scope>NUCLEOTIDE SEQUENCE [LARGE SCALE GENOMIC DNA]</scope>
    <source>
        <strain evidence="2 3">P124</strain>
    </source>
</reference>
<evidence type="ECO:0000313" key="2">
    <source>
        <dbReference type="EMBL" id="KAK4502780.1"/>
    </source>
</evidence>
<feature type="compositionally biased region" description="Basic residues" evidence="1">
    <location>
        <begin position="483"/>
        <end position="493"/>
    </location>
</feature>
<feature type="region of interest" description="Disordered" evidence="1">
    <location>
        <begin position="98"/>
        <end position="118"/>
    </location>
</feature>
<evidence type="ECO:0000256" key="1">
    <source>
        <dbReference type="SAM" id="MobiDB-lite"/>
    </source>
</evidence>
<feature type="region of interest" description="Disordered" evidence="1">
    <location>
        <begin position="1"/>
        <end position="26"/>
    </location>
</feature>